<sequence>MSGLSEDAKKWLGSAPYGQHSANCVLQIREYIEKLERELEVQRAVNELAYIPHRALVEQNDSLHKRLADAVARGGRDAKWRECVRLEKHGKEVWLHCVSPDGSRFGSINLGHEFPPIALKVLDELASLPQPVKP</sequence>
<organism evidence="1">
    <name type="scientific">uncultured Caudovirales phage</name>
    <dbReference type="NCBI Taxonomy" id="2100421"/>
    <lineage>
        <taxon>Viruses</taxon>
        <taxon>Duplodnaviria</taxon>
        <taxon>Heunggongvirae</taxon>
        <taxon>Uroviricota</taxon>
        <taxon>Caudoviricetes</taxon>
        <taxon>Peduoviridae</taxon>
        <taxon>Maltschvirus</taxon>
        <taxon>Maltschvirus maltsch</taxon>
    </lineage>
</organism>
<evidence type="ECO:0000313" key="1">
    <source>
        <dbReference type="EMBL" id="CAB4130379.1"/>
    </source>
</evidence>
<gene>
    <name evidence="1" type="ORF">UFOVP119_3</name>
</gene>
<dbReference type="EMBL" id="LR796238">
    <property type="protein sequence ID" value="CAB4130379.1"/>
    <property type="molecule type" value="Genomic_DNA"/>
</dbReference>
<name>A0A6J5LFG8_9CAUD</name>
<accession>A0A6J5LFG8</accession>
<protein>
    <submittedName>
        <fullName evidence="1">Uncharacterized protein</fullName>
    </submittedName>
</protein>
<proteinExistence type="predicted"/>
<reference evidence="1" key="1">
    <citation type="submission" date="2020-04" db="EMBL/GenBank/DDBJ databases">
        <authorList>
            <person name="Chiriac C."/>
            <person name="Salcher M."/>
            <person name="Ghai R."/>
            <person name="Kavagutti S V."/>
        </authorList>
    </citation>
    <scope>NUCLEOTIDE SEQUENCE</scope>
</reference>